<evidence type="ECO:0000256" key="5">
    <source>
        <dbReference type="ARBA" id="ARBA00022605"/>
    </source>
</evidence>
<dbReference type="InterPro" id="IPR015421">
    <property type="entry name" value="PyrdxlP-dep_Trfase_major"/>
</dbReference>
<feature type="binding site" evidence="11">
    <location>
        <position position="103"/>
    </location>
    <ligand>
        <name>pyridoxal 5'-phosphate</name>
        <dbReference type="ChEBI" id="CHEBI:597326"/>
    </ligand>
</feature>
<dbReference type="NCBIfam" id="TIGR01364">
    <property type="entry name" value="serC_1"/>
    <property type="match status" value="1"/>
</dbReference>
<keyword evidence="5 11" id="KW-0028">Amino-acid biosynthesis</keyword>
<comment type="similarity">
    <text evidence="3 11">Belongs to the class-V pyridoxal-phosphate-dependent aminotransferase family. SerC subfamily.</text>
</comment>
<dbReference type="GO" id="GO:0030170">
    <property type="term" value="F:pyridoxal phosphate binding"/>
    <property type="evidence" value="ECO:0007669"/>
    <property type="project" value="UniProtKB-UniRule"/>
</dbReference>
<evidence type="ECO:0000256" key="1">
    <source>
        <dbReference type="ARBA" id="ARBA00003483"/>
    </source>
</evidence>
<dbReference type="GO" id="GO:0004648">
    <property type="term" value="F:O-phospho-L-serine:2-oxoglutarate aminotransferase activity"/>
    <property type="evidence" value="ECO:0007669"/>
    <property type="project" value="UniProtKB-UniRule"/>
</dbReference>
<dbReference type="InterPro" id="IPR015424">
    <property type="entry name" value="PyrdxlP-dep_Trfase"/>
</dbReference>
<sequence>MMERIFNFNAGPATLPLVVLEEAQSELLNFKGTGMSIMENSHRSKDYEAINSEAEALVKELLDVPENYRVLFLQGGASTQFAAVPMNLVSAERHADYILTGAWAEKAYKEASKFVKTNVIASTKDENFNRIPRVDEIKVSDGPAYVHLCSNNTIFGTQWQSFPDLGDVSLVADMSSDIMSRRFDVSKFALIYAGSQKNLGPAGVTVVIIRKDLLEGIPSNIPTMLRYDIHAKNDSMYNTPPTFSVYMVNLVLRWLKNNGGLVAAEKRNAEKAALIYNAIDNSGGYYRGHAVPDSRSLMNITFRLPNEELEKAFVVEATKQGLIGLKGHRSVGGLRASIYNAMSLEGCTALVEFMKTFQGNNKG</sequence>
<dbReference type="OrthoDB" id="9809412at2"/>
<dbReference type="PANTHER" id="PTHR43247">
    <property type="entry name" value="PHOSPHOSERINE AMINOTRANSFERASE"/>
    <property type="match status" value="1"/>
</dbReference>
<evidence type="ECO:0000256" key="11">
    <source>
        <dbReference type="HAMAP-Rule" id="MF_00160"/>
    </source>
</evidence>
<dbReference type="GO" id="GO:0006564">
    <property type="term" value="P:L-serine biosynthetic process"/>
    <property type="evidence" value="ECO:0007669"/>
    <property type="project" value="UniProtKB-UniRule"/>
</dbReference>
<comment type="function">
    <text evidence="1 11">Catalyzes the reversible conversion of 3-phosphohydroxypyruvate to phosphoserine and of 3-hydroxy-2-oxo-4-phosphonooxybutanoate to phosphohydroxythreonine.</text>
</comment>
<accession>A0A2U3LMQ1</accession>
<comment type="catalytic activity">
    <reaction evidence="10 11">
        <text>O-phospho-L-serine + 2-oxoglutarate = 3-phosphooxypyruvate + L-glutamate</text>
        <dbReference type="Rhea" id="RHEA:14329"/>
        <dbReference type="ChEBI" id="CHEBI:16810"/>
        <dbReference type="ChEBI" id="CHEBI:18110"/>
        <dbReference type="ChEBI" id="CHEBI:29985"/>
        <dbReference type="ChEBI" id="CHEBI:57524"/>
        <dbReference type="EC" id="2.6.1.52"/>
    </reaction>
</comment>
<feature type="modified residue" description="N6-(pyridoxal phosphate)lysine" evidence="11">
    <location>
        <position position="197"/>
    </location>
</feature>
<comment type="subunit">
    <text evidence="11">Homodimer.</text>
</comment>
<dbReference type="AlphaFoldDB" id="A0A2U3LMQ1"/>
<evidence type="ECO:0000256" key="8">
    <source>
        <dbReference type="ARBA" id="ARBA00023299"/>
    </source>
</evidence>
<keyword evidence="8 11" id="KW-0718">Serine biosynthesis</keyword>
<gene>
    <name evidence="11 13" type="primary">serC</name>
    <name evidence="13" type="ORF">SBF1_6470003</name>
</gene>
<dbReference type="HAMAP" id="MF_00160">
    <property type="entry name" value="SerC_aminotrans_5"/>
    <property type="match status" value="1"/>
</dbReference>
<dbReference type="UniPathway" id="UPA00135">
    <property type="reaction ID" value="UER00197"/>
</dbReference>
<keyword evidence="11" id="KW-0963">Cytoplasm</keyword>
<dbReference type="EMBL" id="OMOF01000609">
    <property type="protein sequence ID" value="SPF53217.1"/>
    <property type="molecule type" value="Genomic_DNA"/>
</dbReference>
<comment type="subcellular location">
    <subcellularLocation>
        <location evidence="11">Cytoplasm</location>
    </subcellularLocation>
</comment>
<feature type="binding site" evidence="11">
    <location>
        <begin position="77"/>
        <end position="78"/>
    </location>
    <ligand>
        <name>pyridoxal 5'-phosphate</name>
        <dbReference type="ChEBI" id="CHEBI:597326"/>
    </ligand>
</feature>
<evidence type="ECO:0000256" key="7">
    <source>
        <dbReference type="ARBA" id="ARBA00022898"/>
    </source>
</evidence>
<keyword evidence="4 11" id="KW-0032">Aminotransferase</keyword>
<feature type="binding site" evidence="11">
    <location>
        <position position="43"/>
    </location>
    <ligand>
        <name>L-glutamate</name>
        <dbReference type="ChEBI" id="CHEBI:29985"/>
    </ligand>
</feature>
<reference evidence="14" key="1">
    <citation type="submission" date="2018-02" db="EMBL/GenBank/DDBJ databases">
        <authorList>
            <person name="Hausmann B."/>
        </authorList>
    </citation>
    <scope>NUCLEOTIDE SEQUENCE [LARGE SCALE GENOMIC DNA]</scope>
    <source>
        <strain evidence="14">Peat soil MAG SbF1</strain>
    </source>
</reference>
<dbReference type="CDD" id="cd00611">
    <property type="entry name" value="PSAT_like"/>
    <property type="match status" value="1"/>
</dbReference>
<evidence type="ECO:0000256" key="6">
    <source>
        <dbReference type="ARBA" id="ARBA00022679"/>
    </source>
</evidence>
<evidence type="ECO:0000313" key="14">
    <source>
        <dbReference type="Proteomes" id="UP000238916"/>
    </source>
</evidence>
<evidence type="ECO:0000259" key="12">
    <source>
        <dbReference type="Pfam" id="PF00266"/>
    </source>
</evidence>
<evidence type="ECO:0000256" key="3">
    <source>
        <dbReference type="ARBA" id="ARBA00006904"/>
    </source>
</evidence>
<keyword evidence="6 11" id="KW-0808">Transferase</keyword>
<evidence type="ECO:0000256" key="4">
    <source>
        <dbReference type="ARBA" id="ARBA00022576"/>
    </source>
</evidence>
<proteinExistence type="inferred from homology"/>
<dbReference type="GO" id="GO:0005737">
    <property type="term" value="C:cytoplasm"/>
    <property type="evidence" value="ECO:0007669"/>
    <property type="project" value="UniProtKB-SubCell"/>
</dbReference>
<dbReference type="NCBIfam" id="NF003764">
    <property type="entry name" value="PRK05355.1"/>
    <property type="match status" value="1"/>
</dbReference>
<dbReference type="PIRSF" id="PIRSF000525">
    <property type="entry name" value="SerC"/>
    <property type="match status" value="1"/>
</dbReference>
<evidence type="ECO:0000256" key="10">
    <source>
        <dbReference type="ARBA" id="ARBA00049007"/>
    </source>
</evidence>
<dbReference type="EC" id="2.6.1.52" evidence="11"/>
<dbReference type="Gene3D" id="3.90.1150.10">
    <property type="entry name" value="Aspartate Aminotransferase, domain 1"/>
    <property type="match status" value="1"/>
</dbReference>
<evidence type="ECO:0000256" key="9">
    <source>
        <dbReference type="ARBA" id="ARBA00047630"/>
    </source>
</evidence>
<name>A0A2U3LMQ1_9FIRM</name>
<dbReference type="InterPro" id="IPR022278">
    <property type="entry name" value="Pser_aminoTfrase"/>
</dbReference>
<dbReference type="Pfam" id="PF00266">
    <property type="entry name" value="Aminotran_5"/>
    <property type="match status" value="1"/>
</dbReference>
<feature type="binding site" evidence="11">
    <location>
        <begin position="238"/>
        <end position="239"/>
    </location>
    <ligand>
        <name>pyridoxal 5'-phosphate</name>
        <dbReference type="ChEBI" id="CHEBI:597326"/>
    </ligand>
</feature>
<dbReference type="Proteomes" id="UP000238916">
    <property type="component" value="Unassembled WGS sequence"/>
</dbReference>
<comment type="catalytic activity">
    <reaction evidence="9 11">
        <text>4-(phosphooxy)-L-threonine + 2-oxoglutarate = (R)-3-hydroxy-2-oxo-4-phosphooxybutanoate + L-glutamate</text>
        <dbReference type="Rhea" id="RHEA:16573"/>
        <dbReference type="ChEBI" id="CHEBI:16810"/>
        <dbReference type="ChEBI" id="CHEBI:29985"/>
        <dbReference type="ChEBI" id="CHEBI:58452"/>
        <dbReference type="ChEBI" id="CHEBI:58538"/>
        <dbReference type="EC" id="2.6.1.52"/>
    </reaction>
</comment>
<dbReference type="PANTHER" id="PTHR43247:SF1">
    <property type="entry name" value="PHOSPHOSERINE AMINOTRANSFERASE"/>
    <property type="match status" value="1"/>
</dbReference>
<evidence type="ECO:0000313" key="13">
    <source>
        <dbReference type="EMBL" id="SPF53217.1"/>
    </source>
</evidence>
<comment type="cofactor">
    <cofactor evidence="11">
        <name>pyridoxal 5'-phosphate</name>
        <dbReference type="ChEBI" id="CHEBI:597326"/>
    </cofactor>
    <text evidence="11">Binds 1 pyridoxal phosphate per subunit.</text>
</comment>
<dbReference type="InterPro" id="IPR015422">
    <property type="entry name" value="PyrdxlP-dep_Trfase_small"/>
</dbReference>
<protein>
    <recommendedName>
        <fullName evidence="11">Phosphoserine aminotransferase</fullName>
        <ecNumber evidence="11">2.6.1.52</ecNumber>
    </recommendedName>
    <alternativeName>
        <fullName evidence="11">Phosphohydroxythreonine aminotransferase</fullName>
        <shortName evidence="11">PSAT</shortName>
    </alternativeName>
</protein>
<keyword evidence="7 11" id="KW-0663">Pyridoxal phosphate</keyword>
<feature type="binding site" evidence="11">
    <location>
        <position position="153"/>
    </location>
    <ligand>
        <name>pyridoxal 5'-phosphate</name>
        <dbReference type="ChEBI" id="CHEBI:597326"/>
    </ligand>
</feature>
<dbReference type="Gene3D" id="3.40.640.10">
    <property type="entry name" value="Type I PLP-dependent aspartate aminotransferase-like (Major domain)"/>
    <property type="match status" value="1"/>
</dbReference>
<dbReference type="FunFam" id="3.40.640.10:FF:000010">
    <property type="entry name" value="Phosphoserine aminotransferase"/>
    <property type="match status" value="1"/>
</dbReference>
<feature type="binding site" evidence="11">
    <location>
        <position position="173"/>
    </location>
    <ligand>
        <name>pyridoxal 5'-phosphate</name>
        <dbReference type="ChEBI" id="CHEBI:597326"/>
    </ligand>
</feature>
<feature type="binding site" evidence="11">
    <location>
        <position position="196"/>
    </location>
    <ligand>
        <name>pyridoxal 5'-phosphate</name>
        <dbReference type="ChEBI" id="CHEBI:597326"/>
    </ligand>
</feature>
<dbReference type="SUPFAM" id="SSF53383">
    <property type="entry name" value="PLP-dependent transferases"/>
    <property type="match status" value="1"/>
</dbReference>
<comment type="pathway">
    <text evidence="2 11">Amino-acid biosynthesis; L-serine biosynthesis; L-serine from 3-phospho-D-glycerate: step 2/3.</text>
</comment>
<organism evidence="13 14">
    <name type="scientific">Candidatus Desulfosporosinus infrequens</name>
    <dbReference type="NCBI Taxonomy" id="2043169"/>
    <lineage>
        <taxon>Bacteria</taxon>
        <taxon>Bacillati</taxon>
        <taxon>Bacillota</taxon>
        <taxon>Clostridia</taxon>
        <taxon>Eubacteriales</taxon>
        <taxon>Desulfitobacteriaceae</taxon>
        <taxon>Desulfosporosinus</taxon>
    </lineage>
</organism>
<dbReference type="FunFam" id="3.90.1150.10:FF:000006">
    <property type="entry name" value="Phosphoserine aminotransferase"/>
    <property type="match status" value="1"/>
</dbReference>
<dbReference type="InterPro" id="IPR000192">
    <property type="entry name" value="Aminotrans_V_dom"/>
</dbReference>
<comment type="caution">
    <text evidence="11">Lacks conserved residue(s) required for the propagation of feature annotation.</text>
</comment>
<feature type="domain" description="Aminotransferase class V" evidence="12">
    <location>
        <begin position="5"/>
        <end position="348"/>
    </location>
</feature>
<evidence type="ECO:0000256" key="2">
    <source>
        <dbReference type="ARBA" id="ARBA00005099"/>
    </source>
</evidence>